<feature type="chain" id="PRO_5011447040" evidence="1">
    <location>
        <begin position="25"/>
        <end position="259"/>
    </location>
</feature>
<proteinExistence type="predicted"/>
<accession>A0A1I2IHC4</accession>
<gene>
    <name evidence="2" type="ORF">SAMN04488120_103257</name>
</gene>
<evidence type="ECO:0000256" key="1">
    <source>
        <dbReference type="SAM" id="SignalP"/>
    </source>
</evidence>
<feature type="signal peptide" evidence="1">
    <location>
        <begin position="1"/>
        <end position="24"/>
    </location>
</feature>
<dbReference type="EMBL" id="FOOC01000003">
    <property type="protein sequence ID" value="SFF40457.1"/>
    <property type="molecule type" value="Genomic_DNA"/>
</dbReference>
<dbReference type="AlphaFoldDB" id="A0A1I2IHC4"/>
<dbReference type="Proteomes" id="UP000199771">
    <property type="component" value="Unassembled WGS sequence"/>
</dbReference>
<dbReference type="STRING" id="1076937.SAMN04488120_103257"/>
<protein>
    <submittedName>
        <fullName evidence="2">Uncharacterized protein</fullName>
    </submittedName>
</protein>
<organism evidence="2 3">
    <name type="scientific">Fontimonas thermophila</name>
    <dbReference type="NCBI Taxonomy" id="1076937"/>
    <lineage>
        <taxon>Bacteria</taxon>
        <taxon>Pseudomonadati</taxon>
        <taxon>Pseudomonadota</taxon>
        <taxon>Gammaproteobacteria</taxon>
        <taxon>Nevskiales</taxon>
        <taxon>Nevskiaceae</taxon>
        <taxon>Fontimonas</taxon>
    </lineage>
</organism>
<name>A0A1I2IHC4_9GAMM</name>
<dbReference type="RefSeq" id="WP_091532380.1">
    <property type="nucleotide sequence ID" value="NZ_FOOC01000003.1"/>
</dbReference>
<keyword evidence="3" id="KW-1185">Reference proteome</keyword>
<dbReference type="OrthoDB" id="7059816at2"/>
<reference evidence="2 3" key="1">
    <citation type="submission" date="2016-10" db="EMBL/GenBank/DDBJ databases">
        <authorList>
            <person name="de Groot N.N."/>
        </authorList>
    </citation>
    <scope>NUCLEOTIDE SEQUENCE [LARGE SCALE GENOMIC DNA]</scope>
    <source>
        <strain evidence="2 3">DSM 23609</strain>
    </source>
</reference>
<evidence type="ECO:0000313" key="3">
    <source>
        <dbReference type="Proteomes" id="UP000199771"/>
    </source>
</evidence>
<sequence length="259" mass="25876">MKSVNFSFAVGAVALAAATPAAFAQDVAGSTASQVLAIPQGYAASAFQVPIGSGAGWGGIGVGLYGQTLDDDIFADDYDGSVGLNIGLGDPSKYVGLDVSASFASLSDADGSDDGLGEAGSVGLKLHTNLPGYASVAIGVQTIGRWGAVADGGNESSVYAVASKYFALGGQGLVATLGMGDGAFHDEANGVGVFGALAYYPVTWFSVIGEYTGRFANLAVSVAPIQRWPVTLTAGAVNLGDRFDLGTQFAASVGVGFSF</sequence>
<keyword evidence="1" id="KW-0732">Signal</keyword>
<evidence type="ECO:0000313" key="2">
    <source>
        <dbReference type="EMBL" id="SFF40457.1"/>
    </source>
</evidence>